<evidence type="ECO:0000313" key="3">
    <source>
        <dbReference type="Proteomes" id="UP000688137"/>
    </source>
</evidence>
<dbReference type="Proteomes" id="UP000688137">
    <property type="component" value="Unassembled WGS sequence"/>
</dbReference>
<protein>
    <submittedName>
        <fullName evidence="2">Uncharacterized protein</fullName>
    </submittedName>
</protein>
<feature type="chain" id="PRO_5035880089" evidence="1">
    <location>
        <begin position="17"/>
        <end position="150"/>
    </location>
</feature>
<comment type="caution">
    <text evidence="2">The sequence shown here is derived from an EMBL/GenBank/DDBJ whole genome shotgun (WGS) entry which is preliminary data.</text>
</comment>
<dbReference type="OMA" id="EIVACKH"/>
<gene>
    <name evidence="2" type="ORF">PPRIM_AZ9-3.1.T0260064</name>
</gene>
<accession>A0A8S1KQH7</accession>
<name>A0A8S1KQH7_PARPR</name>
<keyword evidence="1" id="KW-0732">Signal</keyword>
<feature type="signal peptide" evidence="1">
    <location>
        <begin position="1"/>
        <end position="16"/>
    </location>
</feature>
<keyword evidence="3" id="KW-1185">Reference proteome</keyword>
<dbReference type="EMBL" id="CAJJDM010000025">
    <property type="protein sequence ID" value="CAD8057478.1"/>
    <property type="molecule type" value="Genomic_DNA"/>
</dbReference>
<evidence type="ECO:0000256" key="1">
    <source>
        <dbReference type="SAM" id="SignalP"/>
    </source>
</evidence>
<organism evidence="2 3">
    <name type="scientific">Paramecium primaurelia</name>
    <dbReference type="NCBI Taxonomy" id="5886"/>
    <lineage>
        <taxon>Eukaryota</taxon>
        <taxon>Sar</taxon>
        <taxon>Alveolata</taxon>
        <taxon>Ciliophora</taxon>
        <taxon>Intramacronucleata</taxon>
        <taxon>Oligohymenophorea</taxon>
        <taxon>Peniculida</taxon>
        <taxon>Parameciidae</taxon>
        <taxon>Paramecium</taxon>
    </lineage>
</organism>
<reference evidence="2" key="1">
    <citation type="submission" date="2021-01" db="EMBL/GenBank/DDBJ databases">
        <authorList>
            <consortium name="Genoscope - CEA"/>
            <person name="William W."/>
        </authorList>
    </citation>
    <scope>NUCLEOTIDE SEQUENCE</scope>
</reference>
<evidence type="ECO:0000313" key="2">
    <source>
        <dbReference type="EMBL" id="CAD8057478.1"/>
    </source>
</evidence>
<sequence length="150" mass="17055">MLQFLVIALFLQKSYCQLGQDDADYFDQYEPDIVEITDEGTTSSLSSTNLKKFVPQEDAQLCVDTNCAEEIVACKHNEDCFGNYGRFEICYNQTLSFKNCKEPLLNTTITTVTFELQDLMECYNLCGWSKTKGLNGFLICVVFGLDLLLF</sequence>
<dbReference type="AlphaFoldDB" id="A0A8S1KQH7"/>
<proteinExistence type="predicted"/>